<dbReference type="AlphaFoldDB" id="A0A9X1LCB5"/>
<dbReference type="Proteomes" id="UP001139095">
    <property type="component" value="Unassembled WGS sequence"/>
</dbReference>
<gene>
    <name evidence="5" type="ORF">LG368_05330</name>
</gene>
<feature type="domain" description="7TM-DISM receptor extracellular" evidence="3">
    <location>
        <begin position="161"/>
        <end position="357"/>
    </location>
</feature>
<keyword evidence="6" id="KW-1185">Reference proteome</keyword>
<keyword evidence="2" id="KW-0812">Transmembrane</keyword>
<feature type="transmembrane region" description="Helical" evidence="2">
    <location>
        <begin position="188"/>
        <end position="205"/>
    </location>
</feature>
<feature type="domain" description="7TM-DISM receptor extracellular" evidence="4">
    <location>
        <begin position="12"/>
        <end position="145"/>
    </location>
</feature>
<dbReference type="InterPro" id="IPR011623">
    <property type="entry name" value="7TMR_DISM_rcpt_extracell_dom1"/>
</dbReference>
<organism evidence="5 6">
    <name type="scientific">Marinomonas algarum</name>
    <dbReference type="NCBI Taxonomy" id="2883105"/>
    <lineage>
        <taxon>Bacteria</taxon>
        <taxon>Pseudomonadati</taxon>
        <taxon>Pseudomonadota</taxon>
        <taxon>Gammaproteobacteria</taxon>
        <taxon>Oceanospirillales</taxon>
        <taxon>Oceanospirillaceae</taxon>
        <taxon>Marinomonas</taxon>
    </lineage>
</organism>
<comment type="caution">
    <text evidence="5">The sequence shown here is derived from an EMBL/GenBank/DDBJ whole genome shotgun (WGS) entry which is preliminary data.</text>
</comment>
<dbReference type="Pfam" id="PF07695">
    <property type="entry name" value="7TMR-DISM_7TM"/>
    <property type="match status" value="1"/>
</dbReference>
<sequence>MDDTHDAINIGQNGDYFIDETGTLTLKDVMSDAYSKQFRPLNKEYLQFGFVKGNIWMRNDIAIRTTSNTPSLLEINSHRLQYLDIYLPSLYDNQVQAELGSARPYSNRLVKASNYIFPIPANTPPVFTLYVKLSSSLPINTQIELKTLSTWSQDTQSNLTLTGILIGVLLTLFIFNVFFFIRTAHPMYLMYGTLLVGIVILHLSIHDQVAQFFPSYRHVQERIYNLAALLCLCAIVFFSRLYLDNRTYLPKLDKVLLAISSINALFAVVFMIAPEKIHIMTLSLMMIATLIILMIHAIVAFNYKVPFSGYYLTARLTLCIGYFAWILSVYGIAPSLLLLQWGLTVTIIIEAMIHFTGMIAQTSSLLQRSTRDMAYPDTVETELLSDVSARLRRQNNIIHGALSHFEKMTVTQEGKNILEDSLVANNNIQDLVKRIDLINTIKEDIGPKQTHPELLDHIIDKAYNNAQRLDQNSAVIELHTQQTDHIEILQHTRVLQSLIEGLIQECKHFTDQTLTLNITRREVNREGITQLELSVFPLPSHVGLANSSVDMGVYYLTQLIHHMKGEIQIYNQNKARNINVTLPIRARIRPSEKDITTHTLFDLVLFGQEDHDLQKALGLLQSRTNKIEHFTTLEGLLDHFEVPTKRTTGTITLIFDNGGHIPHITQQKLLPLMRHEDQCLLITDNVKMSLDYAKKLGFDELLYCADLDNQLNQQLNRLIQKAERLVQKDKQLKKTNLSSINPTTNTP</sequence>
<feature type="transmembrane region" description="Helical" evidence="2">
    <location>
        <begin position="255"/>
        <end position="273"/>
    </location>
</feature>
<dbReference type="InterPro" id="IPR011622">
    <property type="entry name" value="7TMR_DISM_rcpt_extracell_dom2"/>
</dbReference>
<dbReference type="EMBL" id="JAJATW010000006">
    <property type="protein sequence ID" value="MCB5161322.1"/>
    <property type="molecule type" value="Genomic_DNA"/>
</dbReference>
<evidence type="ECO:0000256" key="2">
    <source>
        <dbReference type="SAM" id="Phobius"/>
    </source>
</evidence>
<dbReference type="RefSeq" id="WP_226753703.1">
    <property type="nucleotide sequence ID" value="NZ_JAJATW010000006.1"/>
</dbReference>
<dbReference type="Gene3D" id="2.60.40.2380">
    <property type="match status" value="1"/>
</dbReference>
<feature type="transmembrane region" description="Helical" evidence="2">
    <location>
        <begin position="159"/>
        <end position="181"/>
    </location>
</feature>
<feature type="transmembrane region" description="Helical" evidence="2">
    <location>
        <begin position="313"/>
        <end position="333"/>
    </location>
</feature>
<feature type="coiled-coil region" evidence="1">
    <location>
        <begin position="708"/>
        <end position="735"/>
    </location>
</feature>
<feature type="transmembrane region" description="Helical" evidence="2">
    <location>
        <begin position="279"/>
        <end position="301"/>
    </location>
</feature>
<dbReference type="Pfam" id="PF07696">
    <property type="entry name" value="7TMR-DISMED2"/>
    <property type="match status" value="1"/>
</dbReference>
<reference evidence="5" key="1">
    <citation type="submission" date="2021-10" db="EMBL/GenBank/DDBJ databases">
        <title>Marinomonas pontica sp. nov., isolated from the Black Sea.</title>
        <authorList>
            <person name="Zhao L.-H."/>
            <person name="Xue J.-H."/>
        </authorList>
    </citation>
    <scope>NUCLEOTIDE SEQUENCE</scope>
    <source>
        <strain evidence="5">E8</strain>
    </source>
</reference>
<keyword evidence="2" id="KW-1133">Transmembrane helix</keyword>
<name>A0A9X1LCB5_9GAMM</name>
<proteinExistence type="predicted"/>
<evidence type="ECO:0000259" key="3">
    <source>
        <dbReference type="Pfam" id="PF07695"/>
    </source>
</evidence>
<keyword evidence="1" id="KW-0175">Coiled coil</keyword>
<protein>
    <recommendedName>
        <fullName evidence="7">7TM diverse intracellular signalling</fullName>
    </recommendedName>
</protein>
<evidence type="ECO:0000259" key="4">
    <source>
        <dbReference type="Pfam" id="PF07696"/>
    </source>
</evidence>
<evidence type="ECO:0000313" key="6">
    <source>
        <dbReference type="Proteomes" id="UP001139095"/>
    </source>
</evidence>
<evidence type="ECO:0000256" key="1">
    <source>
        <dbReference type="SAM" id="Coils"/>
    </source>
</evidence>
<keyword evidence="2" id="KW-0472">Membrane</keyword>
<evidence type="ECO:0008006" key="7">
    <source>
        <dbReference type="Google" id="ProtNLM"/>
    </source>
</evidence>
<feature type="transmembrane region" description="Helical" evidence="2">
    <location>
        <begin position="225"/>
        <end position="243"/>
    </location>
</feature>
<accession>A0A9X1LCB5</accession>
<evidence type="ECO:0000313" key="5">
    <source>
        <dbReference type="EMBL" id="MCB5161322.1"/>
    </source>
</evidence>